<dbReference type="Proteomes" id="UP000241675">
    <property type="component" value="Segment"/>
</dbReference>
<evidence type="ECO:0000313" key="2">
    <source>
        <dbReference type="Proteomes" id="UP000241675"/>
    </source>
</evidence>
<dbReference type="EMBL" id="MG189906">
    <property type="protein sequence ID" value="ATS92381.1"/>
    <property type="molecule type" value="Genomic_DNA"/>
</dbReference>
<protein>
    <submittedName>
        <fullName evidence="1">Uncharacterized protein</fullName>
    </submittedName>
</protein>
<reference evidence="2" key="1">
    <citation type="submission" date="2017-10" db="EMBL/GenBank/DDBJ databases">
        <authorList>
            <person name="Peters D.L."/>
        </authorList>
    </citation>
    <scope>NUCLEOTIDE SEQUENCE [LARGE SCALE GENOMIC DNA]</scope>
</reference>
<proteinExistence type="predicted"/>
<sequence length="92" mass="10221">MNHLWNKRREKLELELARAAVELIGHVGTSDIRLHLSEGHMICIGSREGIAHLLDATLGEERITIGVEKEEPATIQPSKKAQLSLVIPEPKP</sequence>
<keyword evidence="2" id="KW-1185">Reference proteome</keyword>
<accession>A0A2D2W2L6</accession>
<organism evidence="1 2">
    <name type="scientific">Stenotrophomonas phage vB_SmaS_DLP_5</name>
    <dbReference type="NCBI Taxonomy" id="2044561"/>
    <lineage>
        <taxon>Viruses</taxon>
        <taxon>Duplodnaviria</taxon>
        <taxon>Heunggongvirae</taxon>
        <taxon>Uroviricota</taxon>
        <taxon>Caudoviricetes</taxon>
        <taxon>Delepquintavirus</taxon>
        <taxon>Delepquintavirus DLP5</taxon>
    </lineage>
</organism>
<reference evidence="1 2" key="2">
    <citation type="submission" date="2017-11" db="EMBL/GenBank/DDBJ databases">
        <title>Lysogenic conversion of Stenotrophomonas maltophilia by temperate phage DLP4.</title>
        <authorList>
            <person name="Dennis J."/>
            <person name="Stothard P."/>
        </authorList>
    </citation>
    <scope>NUCLEOTIDE SEQUENCE [LARGE SCALE GENOMIC DNA]</scope>
</reference>
<gene>
    <name evidence="1" type="ORF">DLP05_094</name>
</gene>
<evidence type="ECO:0000313" key="1">
    <source>
        <dbReference type="EMBL" id="ATS92381.1"/>
    </source>
</evidence>
<name>A0A2D2W2L6_9CAUD</name>